<dbReference type="InterPro" id="IPR036527">
    <property type="entry name" value="SCP2_sterol-bd_dom_sf"/>
</dbReference>
<dbReference type="PATRIC" id="fig|34073.19.peg.6353"/>
<dbReference type="AlphaFoldDB" id="A0A0H2LQU8"/>
<evidence type="ECO:0000313" key="4">
    <source>
        <dbReference type="Proteomes" id="UP000035170"/>
    </source>
</evidence>
<dbReference type="Gene3D" id="3.40.50.1820">
    <property type="entry name" value="alpha/beta hydrolase"/>
    <property type="match status" value="1"/>
</dbReference>
<dbReference type="InterPro" id="IPR050266">
    <property type="entry name" value="AB_hydrolase_sf"/>
</dbReference>
<evidence type="ECO:0000259" key="2">
    <source>
        <dbReference type="Pfam" id="PF00561"/>
    </source>
</evidence>
<proteinExistence type="predicted"/>
<dbReference type="Proteomes" id="UP000035170">
    <property type="component" value="Unassembled WGS sequence"/>
</dbReference>
<keyword evidence="1 3" id="KW-0378">Hydrolase</keyword>
<dbReference type="GO" id="GO:0016020">
    <property type="term" value="C:membrane"/>
    <property type="evidence" value="ECO:0007669"/>
    <property type="project" value="TreeGrafter"/>
</dbReference>
<gene>
    <name evidence="3" type="ORF">VPARA_61810</name>
</gene>
<dbReference type="InterPro" id="IPR029058">
    <property type="entry name" value="AB_hydrolase_fold"/>
</dbReference>
<dbReference type="PANTHER" id="PTHR43798">
    <property type="entry name" value="MONOACYLGLYCEROL LIPASE"/>
    <property type="match status" value="1"/>
</dbReference>
<name>A0A0H2LQU8_VARPD</name>
<keyword evidence="4" id="KW-1185">Reference proteome</keyword>
<accession>A0A0H2LQU8</accession>
<organism evidence="3 4">
    <name type="scientific">Variovorax paradoxus</name>
    <dbReference type="NCBI Taxonomy" id="34073"/>
    <lineage>
        <taxon>Bacteria</taxon>
        <taxon>Pseudomonadati</taxon>
        <taxon>Pseudomonadota</taxon>
        <taxon>Betaproteobacteria</taxon>
        <taxon>Burkholderiales</taxon>
        <taxon>Comamonadaceae</taxon>
        <taxon>Variovorax</taxon>
    </lineage>
</organism>
<dbReference type="Pfam" id="PF00561">
    <property type="entry name" value="Abhydrolase_1"/>
    <property type="match status" value="1"/>
</dbReference>
<dbReference type="EC" id="1.-.-.-" evidence="3"/>
<reference evidence="3 4" key="1">
    <citation type="submission" date="2015-03" db="EMBL/GenBank/DDBJ databases">
        <title>Genome sequence of Variovorax paradoxus TBEA6.</title>
        <authorList>
            <person name="Poehlein A."/>
            <person name="Schuldes J."/>
            <person name="Wuebbeler J.H."/>
            <person name="Hiessl S."/>
            <person name="Steinbuechel A."/>
            <person name="Daniel R."/>
        </authorList>
    </citation>
    <scope>NUCLEOTIDE SEQUENCE [LARGE SCALE GENOMIC DNA]</scope>
    <source>
        <strain evidence="3 4">TBEA6</strain>
    </source>
</reference>
<dbReference type="EMBL" id="JZWI01000046">
    <property type="protein sequence ID" value="KLN52688.1"/>
    <property type="molecule type" value="Genomic_DNA"/>
</dbReference>
<dbReference type="RefSeq" id="WP_047787287.1">
    <property type="nucleotide sequence ID" value="NZ_JZWI01000046.1"/>
</dbReference>
<dbReference type="InterPro" id="IPR000073">
    <property type="entry name" value="AB_hydrolase_1"/>
</dbReference>
<feature type="domain" description="AB hydrolase-1" evidence="2">
    <location>
        <begin position="166"/>
        <end position="269"/>
    </location>
</feature>
<dbReference type="Gene3D" id="3.30.1050.10">
    <property type="entry name" value="SCP2 sterol-binding domain"/>
    <property type="match status" value="1"/>
</dbReference>
<dbReference type="PANTHER" id="PTHR43798:SF31">
    <property type="entry name" value="AB HYDROLASE SUPERFAMILY PROTEIN YCLE"/>
    <property type="match status" value="1"/>
</dbReference>
<dbReference type="GO" id="GO:0016491">
    <property type="term" value="F:oxidoreductase activity"/>
    <property type="evidence" value="ECO:0007669"/>
    <property type="project" value="UniProtKB-KW"/>
</dbReference>
<evidence type="ECO:0000256" key="1">
    <source>
        <dbReference type="ARBA" id="ARBA00022801"/>
    </source>
</evidence>
<dbReference type="PRINTS" id="PR00111">
    <property type="entry name" value="ABHYDROLASE"/>
</dbReference>
<protein>
    <submittedName>
        <fullName evidence="3">Arylesterase</fullName>
        <ecNumber evidence="3">1.-.-.-</ecNumber>
        <ecNumber evidence="3">3.1.1.2</ecNumber>
    </submittedName>
</protein>
<dbReference type="SUPFAM" id="SSF55718">
    <property type="entry name" value="SCP-like"/>
    <property type="match status" value="1"/>
</dbReference>
<comment type="caution">
    <text evidence="3">The sequence shown here is derived from an EMBL/GenBank/DDBJ whole genome shotgun (WGS) entry which is preliminary data.</text>
</comment>
<dbReference type="SUPFAM" id="SSF53474">
    <property type="entry name" value="alpha/beta-Hydrolases"/>
    <property type="match status" value="1"/>
</dbReference>
<keyword evidence="3" id="KW-0560">Oxidoreductase</keyword>
<sequence>MFKLSDNAWWERYIAELNADGHWTKAAKYFSGQIQFNHDNGHATLAVVAGRAVAAFPEGIPLGAEIEVGGPDEEWQRVLDGKIDWFEALSPGLGRLSLSGNTVAAWRYVDVMARAFDAMKRVGKPASSEAASYSPPGKVSGKEISGHYVVVDGIRVYYEEAGEGDPIICFHAASQDTLMYRHVLEGLSDSYRVIAVDAPGHSKSELPADGPFQSLTRHAEFNERLMDKLGLVKPAIIGCSMGGNLVLELGARRPDAYSAIVSAEGADYTPTVSEFFLDMLLMNGTDIIGAWSRSMTGYRTPPDRARDVVWQISRTTPEVMRGDLTGYGNFDKRDEVGKIMAPVLLLRGDADWLVYQSKVEETASRIPGSEIAVLAGTGHYPMTENPLEFCETVRAFLEKACVGKASR</sequence>
<evidence type="ECO:0000313" key="3">
    <source>
        <dbReference type="EMBL" id="KLN52688.1"/>
    </source>
</evidence>
<dbReference type="GO" id="GO:0004064">
    <property type="term" value="F:arylesterase activity"/>
    <property type="evidence" value="ECO:0007669"/>
    <property type="project" value="UniProtKB-EC"/>
</dbReference>
<dbReference type="EC" id="3.1.1.2" evidence="3"/>